<feature type="signal peptide" evidence="4">
    <location>
        <begin position="1"/>
        <end position="29"/>
    </location>
</feature>
<accession>A0ABV3A8G8</accession>
<feature type="compositionally biased region" description="Low complexity" evidence="3">
    <location>
        <begin position="256"/>
        <end position="338"/>
    </location>
</feature>
<comment type="similarity">
    <text evidence="1">Belongs to the ice-binding protein family.</text>
</comment>
<dbReference type="PROSITE" id="PS51318">
    <property type="entry name" value="TAT"/>
    <property type="match status" value="1"/>
</dbReference>
<sequence length="486" mass="46294">MKLKIPLTARRRTLPGLLASALAATVAAAMVVLSPTQAVAIATPVPLATAASFSVLAGAGVTNTGPTVIGHDLGTHPNPAITGFPPGEVLGAVHAADAVALQAKSDLVTAYNNAAGQATDFALAAGIGNGTTLLPGVYTASSGVGLTGDLILDARGNPNSVWVFQIPEALTTASSSRVLLTNGASPCNVYWQIGSSATLGTNSTFVGTIMALTDIHVTTGTNIEGRALARNGAVTLDTNRIFLGSCSTGTTGGTTAGTTTGTTTTGTTTGTTAGTTAGTTTAGTTAGTTTAGTTTGTTAGTTAGTTTAGTTTGTTAGTTIGTTAGTTTGTTAGTTTAGTTGGTSTGGLTNGTILGATGGGVISGGLLGGPLVTGGAGTAGNTAGNSAGNSAGNTAGNTAGGGHGGAPGGPGHGGDSHQGKPGDEHQGVHGKPGHGHGEKPDVHNGYGYGSKPKIEDYMDYGDSKGHQGSKGSDGSGVHEGDKSHED</sequence>
<evidence type="ECO:0000313" key="6">
    <source>
        <dbReference type="Proteomes" id="UP001551011"/>
    </source>
</evidence>
<organism evidence="5 6">
    <name type="scientific">Streptomyces flaveolus</name>
    <dbReference type="NCBI Taxonomy" id="67297"/>
    <lineage>
        <taxon>Bacteria</taxon>
        <taxon>Bacillati</taxon>
        <taxon>Actinomycetota</taxon>
        <taxon>Actinomycetes</taxon>
        <taxon>Kitasatosporales</taxon>
        <taxon>Streptomycetaceae</taxon>
        <taxon>Streptomyces</taxon>
    </lineage>
</organism>
<feature type="compositionally biased region" description="Low complexity" evidence="3">
    <location>
        <begin position="388"/>
        <end position="397"/>
    </location>
</feature>
<dbReference type="EMBL" id="JBFAEG010000007">
    <property type="protein sequence ID" value="MEU5707617.1"/>
    <property type="molecule type" value="Genomic_DNA"/>
</dbReference>
<feature type="compositionally biased region" description="Gly residues" evidence="3">
    <location>
        <begin position="398"/>
        <end position="413"/>
    </location>
</feature>
<gene>
    <name evidence="5" type="ORF">AB0H04_12160</name>
</gene>
<reference evidence="5 6" key="1">
    <citation type="submission" date="2024-06" db="EMBL/GenBank/DDBJ databases">
        <title>The Natural Products Discovery Center: Release of the First 8490 Sequenced Strains for Exploring Actinobacteria Biosynthetic Diversity.</title>
        <authorList>
            <person name="Kalkreuter E."/>
            <person name="Kautsar S.A."/>
            <person name="Yang D."/>
            <person name="Bader C.D."/>
            <person name="Teijaro C.N."/>
            <person name="Fluegel L."/>
            <person name="Davis C.M."/>
            <person name="Simpson J.R."/>
            <person name="Lauterbach L."/>
            <person name="Steele A.D."/>
            <person name="Gui C."/>
            <person name="Meng S."/>
            <person name="Li G."/>
            <person name="Viehrig K."/>
            <person name="Ye F."/>
            <person name="Su P."/>
            <person name="Kiefer A.F."/>
            <person name="Nichols A."/>
            <person name="Cepeda A.J."/>
            <person name="Yan W."/>
            <person name="Fan B."/>
            <person name="Jiang Y."/>
            <person name="Adhikari A."/>
            <person name="Zheng C.-J."/>
            <person name="Schuster L."/>
            <person name="Cowan T.M."/>
            <person name="Smanski M.J."/>
            <person name="Chevrette M.G."/>
            <person name="De Carvalho L.P.S."/>
            <person name="Shen B."/>
        </authorList>
    </citation>
    <scope>NUCLEOTIDE SEQUENCE [LARGE SCALE GENOMIC DNA]</scope>
    <source>
        <strain evidence="5 6">NPDC020594</strain>
    </source>
</reference>
<proteinExistence type="inferred from homology"/>
<evidence type="ECO:0000256" key="2">
    <source>
        <dbReference type="ARBA" id="ARBA00022729"/>
    </source>
</evidence>
<evidence type="ECO:0000256" key="4">
    <source>
        <dbReference type="SAM" id="SignalP"/>
    </source>
</evidence>
<feature type="compositionally biased region" description="Basic and acidic residues" evidence="3">
    <location>
        <begin position="476"/>
        <end position="486"/>
    </location>
</feature>
<dbReference type="RefSeq" id="WP_030643117.1">
    <property type="nucleotide sequence ID" value="NZ_JBEXDP010000003.1"/>
</dbReference>
<evidence type="ECO:0000256" key="3">
    <source>
        <dbReference type="SAM" id="MobiDB-lite"/>
    </source>
</evidence>
<evidence type="ECO:0000256" key="1">
    <source>
        <dbReference type="ARBA" id="ARBA00005445"/>
    </source>
</evidence>
<keyword evidence="6" id="KW-1185">Reference proteome</keyword>
<feature type="region of interest" description="Disordered" evidence="3">
    <location>
        <begin position="388"/>
        <end position="486"/>
    </location>
</feature>
<keyword evidence="2 4" id="KW-0732">Signal</keyword>
<feature type="chain" id="PRO_5046475396" evidence="4">
    <location>
        <begin position="30"/>
        <end position="486"/>
    </location>
</feature>
<dbReference type="InterPro" id="IPR021884">
    <property type="entry name" value="Ice-bd_prot"/>
</dbReference>
<evidence type="ECO:0000313" key="5">
    <source>
        <dbReference type="EMBL" id="MEU5707617.1"/>
    </source>
</evidence>
<dbReference type="Pfam" id="PF11999">
    <property type="entry name" value="Ice_binding"/>
    <property type="match status" value="1"/>
</dbReference>
<feature type="compositionally biased region" description="Basic and acidic residues" evidence="3">
    <location>
        <begin position="452"/>
        <end position="465"/>
    </location>
</feature>
<comment type="caution">
    <text evidence="5">The sequence shown here is derived from an EMBL/GenBank/DDBJ whole genome shotgun (WGS) entry which is preliminary data.</text>
</comment>
<feature type="region of interest" description="Disordered" evidence="3">
    <location>
        <begin position="253"/>
        <end position="348"/>
    </location>
</feature>
<feature type="compositionally biased region" description="Basic and acidic residues" evidence="3">
    <location>
        <begin position="414"/>
        <end position="427"/>
    </location>
</feature>
<name>A0ABV3A8G8_9ACTN</name>
<protein>
    <submittedName>
        <fullName evidence="5">Ice-binding family protein</fullName>
    </submittedName>
</protein>
<dbReference type="InterPro" id="IPR006311">
    <property type="entry name" value="TAT_signal"/>
</dbReference>
<feature type="compositionally biased region" description="Gly residues" evidence="3">
    <location>
        <begin position="339"/>
        <end position="348"/>
    </location>
</feature>
<dbReference type="Proteomes" id="UP001551011">
    <property type="component" value="Unassembled WGS sequence"/>
</dbReference>